<dbReference type="AlphaFoldDB" id="A0A6J7H3H5"/>
<evidence type="ECO:0000313" key="4">
    <source>
        <dbReference type="EMBL" id="CAB4821958.1"/>
    </source>
</evidence>
<dbReference type="GO" id="GO:0016831">
    <property type="term" value="F:carboxy-lyase activity"/>
    <property type="evidence" value="ECO:0007669"/>
    <property type="project" value="InterPro"/>
</dbReference>
<proteinExistence type="predicted"/>
<dbReference type="Pfam" id="PF04909">
    <property type="entry name" value="Amidohydro_2"/>
    <property type="match status" value="1"/>
</dbReference>
<organism evidence="5">
    <name type="scientific">freshwater metagenome</name>
    <dbReference type="NCBI Taxonomy" id="449393"/>
    <lineage>
        <taxon>unclassified sequences</taxon>
        <taxon>metagenomes</taxon>
        <taxon>ecological metagenomes</taxon>
    </lineage>
</organism>
<evidence type="ECO:0000256" key="1">
    <source>
        <dbReference type="ARBA" id="ARBA00023239"/>
    </source>
</evidence>
<protein>
    <submittedName>
        <fullName evidence="5">Unannotated protein</fullName>
    </submittedName>
</protein>
<keyword evidence="1" id="KW-0456">Lyase</keyword>
<reference evidence="5" key="1">
    <citation type="submission" date="2020-05" db="EMBL/GenBank/DDBJ databases">
        <authorList>
            <person name="Chiriac C."/>
            <person name="Salcher M."/>
            <person name="Ghai R."/>
            <person name="Kavagutti S V."/>
        </authorList>
    </citation>
    <scope>NUCLEOTIDE SEQUENCE</scope>
</reference>
<dbReference type="GO" id="GO:0005737">
    <property type="term" value="C:cytoplasm"/>
    <property type="evidence" value="ECO:0007669"/>
    <property type="project" value="TreeGrafter"/>
</dbReference>
<dbReference type="InterPro" id="IPR032466">
    <property type="entry name" value="Metal_Hydrolase"/>
</dbReference>
<dbReference type="PANTHER" id="PTHR21240:SF28">
    <property type="entry name" value="ISO-OROTATE DECARBOXYLASE (EUROFUNG)"/>
    <property type="match status" value="1"/>
</dbReference>
<dbReference type="InterPro" id="IPR032465">
    <property type="entry name" value="ACMSD"/>
</dbReference>
<dbReference type="EMBL" id="CAFBMH010000051">
    <property type="protein sequence ID" value="CAB4910930.1"/>
    <property type="molecule type" value="Genomic_DNA"/>
</dbReference>
<dbReference type="PANTHER" id="PTHR21240">
    <property type="entry name" value="2-AMINO-3-CARBOXYLMUCONATE-6-SEMIALDEHYDE DECARBOXYLASE"/>
    <property type="match status" value="1"/>
</dbReference>
<name>A0A6J7H3H5_9ZZZZ</name>
<dbReference type="InterPro" id="IPR006680">
    <property type="entry name" value="Amidohydro-rel"/>
</dbReference>
<dbReference type="Gene3D" id="3.20.20.140">
    <property type="entry name" value="Metal-dependent hydrolases"/>
    <property type="match status" value="1"/>
</dbReference>
<gene>
    <name evidence="3" type="ORF">UFOPK2754_01570</name>
    <name evidence="4" type="ORF">UFOPK3139_00762</name>
    <name evidence="5" type="ORF">UFOPK3543_01500</name>
</gene>
<dbReference type="SUPFAM" id="SSF51556">
    <property type="entry name" value="Metallo-dependent hydrolases"/>
    <property type="match status" value="1"/>
</dbReference>
<accession>A0A6J7H3H5</accession>
<sequence>MNRYVIVSSDGHAGADLRDYRPYLPARWHTEFDAWAVAYVNPWGDLVRPDADRNWSHERRARELDADGVAAEILFPNTIPPFFPSASLLAPMPAAADYTRRWAGLQAHNRWLAEFCQQYRGRRGGIVQILLNDVDDAVAEVRWAKDQGCFEGGVLLPGVAPNHPDVKPLWHDAYEPLWAVCEELDMVVNHHSGAGLPDYGMDPAARAVQLVEIPIFSHRGMWHLMFAGVFERHPALKFVLTEQGTGWVPAGLASLDWFYRRMMKEGSPEAMFGGEAARKLSMLPSEYFARNCYIGASFLRAVECDVRHLVGIDRIMWGSDYPHSEGSTPHTREALRETFANVPVDECVLMLGKTAADVYGFDWERLSAIGAKIGPTHAEVHRPIAPADWPADSLCGAFDADAIVRAW</sequence>
<evidence type="ECO:0000259" key="2">
    <source>
        <dbReference type="Pfam" id="PF04909"/>
    </source>
</evidence>
<dbReference type="EMBL" id="CAFABA010000021">
    <property type="protein sequence ID" value="CAB4821958.1"/>
    <property type="molecule type" value="Genomic_DNA"/>
</dbReference>
<feature type="domain" description="Amidohydrolase-related" evidence="2">
    <location>
        <begin position="78"/>
        <end position="361"/>
    </location>
</feature>
<dbReference type="GO" id="GO:0016787">
    <property type="term" value="F:hydrolase activity"/>
    <property type="evidence" value="ECO:0007669"/>
    <property type="project" value="InterPro"/>
</dbReference>
<evidence type="ECO:0000313" key="3">
    <source>
        <dbReference type="EMBL" id="CAB4746966.1"/>
    </source>
</evidence>
<dbReference type="EMBL" id="CAEZYR010000053">
    <property type="protein sequence ID" value="CAB4746966.1"/>
    <property type="molecule type" value="Genomic_DNA"/>
</dbReference>
<dbReference type="GO" id="GO:0019748">
    <property type="term" value="P:secondary metabolic process"/>
    <property type="evidence" value="ECO:0007669"/>
    <property type="project" value="TreeGrafter"/>
</dbReference>
<evidence type="ECO:0000313" key="5">
    <source>
        <dbReference type="EMBL" id="CAB4910930.1"/>
    </source>
</evidence>